<reference evidence="5 6" key="1">
    <citation type="submission" date="2018-01" db="EMBL/GenBank/DDBJ databases">
        <title>Genomic Encyclopedia of Type Strains, Phase III (KMG-III): the genomes of soil and plant-associated and newly described type strains.</title>
        <authorList>
            <person name="Whitman W."/>
        </authorList>
    </citation>
    <scope>NUCLEOTIDE SEQUENCE [LARGE SCALE GENOMIC DNA]</scope>
    <source>
        <strain evidence="5 6">JCM 18070</strain>
    </source>
</reference>
<comment type="cofactor">
    <cofactor evidence="1">
        <name>FAD</name>
        <dbReference type="ChEBI" id="CHEBI:57692"/>
    </cofactor>
</comment>
<dbReference type="InterPro" id="IPR036188">
    <property type="entry name" value="FAD/NAD-bd_sf"/>
</dbReference>
<dbReference type="PRINTS" id="PR00420">
    <property type="entry name" value="RNGMNOXGNASE"/>
</dbReference>
<name>A0A2S4M7L0_9BURK</name>
<feature type="domain" description="FAD-binding" evidence="4">
    <location>
        <begin position="3"/>
        <end position="352"/>
    </location>
</feature>
<protein>
    <submittedName>
        <fullName evidence="5">2-polyprenyl-6-methoxyphenol hydroxylase-like FAD-dependent oxidoreductase</fullName>
    </submittedName>
</protein>
<dbReference type="GO" id="GO:0071949">
    <property type="term" value="F:FAD binding"/>
    <property type="evidence" value="ECO:0007669"/>
    <property type="project" value="InterPro"/>
</dbReference>
<dbReference type="InterPro" id="IPR050641">
    <property type="entry name" value="RIFMO-like"/>
</dbReference>
<evidence type="ECO:0000313" key="5">
    <source>
        <dbReference type="EMBL" id="POR50718.1"/>
    </source>
</evidence>
<dbReference type="Pfam" id="PF01494">
    <property type="entry name" value="FAD_binding_3"/>
    <property type="match status" value="1"/>
</dbReference>
<keyword evidence="2" id="KW-0285">Flavoprotein</keyword>
<dbReference type="RefSeq" id="WP_103705440.1">
    <property type="nucleotide sequence ID" value="NZ_PQGA01000008.1"/>
</dbReference>
<comment type="caution">
    <text evidence="5">The sequence shown here is derived from an EMBL/GenBank/DDBJ whole genome shotgun (WGS) entry which is preliminary data.</text>
</comment>
<dbReference type="OrthoDB" id="3443359at2"/>
<sequence>MEDVDVLIVGAGPVGLLLGAELRRDHVAVKVIDSMAGRGFFCKALGVTPRTLEIFDDLGIADRAIAAGVWLTGVETWVDGAMVPKRSMQVPEEGLPYGSLSLAQYETERLLEATYAEHGGQVNYGCTLDSFIDHGDAVEAHLTGPQGQALTVHCKWLVGCDGAHSKVRSGLGLTFEGERYPQTFALADLDVDWPYPRGPMYRFEWTDAARAKTSLAAVPIRGSAQRYRLSMIVPEERAASLAGTDAPDFETMCSLMLPSLPEGTRLSSMRWSSVYRVSHRIASAYGRGRVFIAGDAAHIHPPVGGQGMNTGLQDAHNLAWKLAHVAKGLAGPALLDSYAAERRPVGIDVVKSTSAALNAVLTRQAANPAMRETQLLVTYRGSPIVTDLCAHADDESPAPGDRLPDAQGLAERFVGHARRLHDYVGAGRHWLIGYVDADGPQYHAFIEGCRALAESLPGAASAVLVTPADCELPVSELMTIVTDATGDFARTFHAKGGEVWIARPDGHIGWRSDDCSGAAIRCWLDGLSPQ</sequence>
<gene>
    <name evidence="5" type="ORF">B0G62_108210</name>
</gene>
<dbReference type="SUPFAM" id="SSF51905">
    <property type="entry name" value="FAD/NAD(P)-binding domain"/>
    <property type="match status" value="1"/>
</dbReference>
<keyword evidence="3" id="KW-0274">FAD</keyword>
<dbReference type="Gene3D" id="3.30.70.2450">
    <property type="match status" value="1"/>
</dbReference>
<evidence type="ECO:0000256" key="3">
    <source>
        <dbReference type="ARBA" id="ARBA00022827"/>
    </source>
</evidence>
<dbReference type="PANTHER" id="PTHR43004:SF19">
    <property type="entry name" value="BINDING MONOOXYGENASE, PUTATIVE (JCVI)-RELATED"/>
    <property type="match status" value="1"/>
</dbReference>
<dbReference type="EMBL" id="PQGA01000008">
    <property type="protein sequence ID" value="POR50718.1"/>
    <property type="molecule type" value="Genomic_DNA"/>
</dbReference>
<dbReference type="PANTHER" id="PTHR43004">
    <property type="entry name" value="TRK SYSTEM POTASSIUM UPTAKE PROTEIN"/>
    <property type="match status" value="1"/>
</dbReference>
<evidence type="ECO:0000313" key="6">
    <source>
        <dbReference type="Proteomes" id="UP000237381"/>
    </source>
</evidence>
<dbReference type="GO" id="GO:0016709">
    <property type="term" value="F:oxidoreductase activity, acting on paired donors, with incorporation or reduction of molecular oxygen, NAD(P)H as one donor, and incorporation of one atom of oxygen"/>
    <property type="evidence" value="ECO:0007669"/>
    <property type="project" value="UniProtKB-ARBA"/>
</dbReference>
<dbReference type="AlphaFoldDB" id="A0A2S4M7L0"/>
<dbReference type="InterPro" id="IPR002938">
    <property type="entry name" value="FAD-bd"/>
</dbReference>
<accession>A0A2S4M7L0</accession>
<dbReference type="Gene3D" id="3.40.30.120">
    <property type="match status" value="1"/>
</dbReference>
<dbReference type="Proteomes" id="UP000237381">
    <property type="component" value="Unassembled WGS sequence"/>
</dbReference>
<organism evidence="5 6">
    <name type="scientific">Paraburkholderia eburnea</name>
    <dbReference type="NCBI Taxonomy" id="1189126"/>
    <lineage>
        <taxon>Bacteria</taxon>
        <taxon>Pseudomonadati</taxon>
        <taxon>Pseudomonadota</taxon>
        <taxon>Betaproteobacteria</taxon>
        <taxon>Burkholderiales</taxon>
        <taxon>Burkholderiaceae</taxon>
        <taxon>Paraburkholderia</taxon>
    </lineage>
</organism>
<proteinExistence type="predicted"/>
<evidence type="ECO:0000256" key="1">
    <source>
        <dbReference type="ARBA" id="ARBA00001974"/>
    </source>
</evidence>
<evidence type="ECO:0000259" key="4">
    <source>
        <dbReference type="Pfam" id="PF01494"/>
    </source>
</evidence>
<evidence type="ECO:0000256" key="2">
    <source>
        <dbReference type="ARBA" id="ARBA00022630"/>
    </source>
</evidence>
<keyword evidence="6" id="KW-1185">Reference proteome</keyword>
<dbReference type="Gene3D" id="3.50.50.60">
    <property type="entry name" value="FAD/NAD(P)-binding domain"/>
    <property type="match status" value="1"/>
</dbReference>